<dbReference type="InterPro" id="IPR053626">
    <property type="entry name" value="Hydrogenase_lg_subunit"/>
</dbReference>
<dbReference type="InterPro" id="IPR018194">
    <property type="entry name" value="Ni-dep_hyd_lsu_Ni_BS"/>
</dbReference>
<keyword evidence="1" id="KW-0560">Oxidoreductase</keyword>
<keyword evidence="2" id="KW-0408">Iron</keyword>
<feature type="binding site" evidence="2">
    <location>
        <position position="64"/>
    </location>
    <ligand>
        <name>Ni(2+)</name>
        <dbReference type="ChEBI" id="CHEBI:49786"/>
    </ligand>
</feature>
<dbReference type="KEGG" id="ppac:PAP_01490"/>
<feature type="binding site" evidence="2">
    <location>
        <position position="61"/>
    </location>
    <ligand>
        <name>Ni(2+)</name>
        <dbReference type="ChEBI" id="CHEBI:49786"/>
    </ligand>
</feature>
<protein>
    <submittedName>
        <fullName evidence="3">Hydrogenase</fullName>
    </submittedName>
</protein>
<dbReference type="GO" id="GO:0016151">
    <property type="term" value="F:nickel cation binding"/>
    <property type="evidence" value="ECO:0007669"/>
    <property type="project" value="InterPro"/>
</dbReference>
<dbReference type="PROSITE" id="PS00508">
    <property type="entry name" value="NI_HGENASE_L_2"/>
    <property type="match status" value="1"/>
</dbReference>
<evidence type="ECO:0000256" key="1">
    <source>
        <dbReference type="ARBA" id="ARBA00023002"/>
    </source>
</evidence>
<feature type="binding site" evidence="2">
    <location>
        <position position="406"/>
    </location>
    <ligand>
        <name>Ni(2+)</name>
        <dbReference type="ChEBI" id="CHEBI:49786"/>
    </ligand>
</feature>
<keyword evidence="2" id="KW-0533">Nickel</keyword>
<sequence>MVSIEIDAFTRVEGNGGAEIIIEDGEVKEVRVKIFEGPRFFEILTLGRHYYDVPDLEARICAICYLSHSVASVLGIERAFGVEVPKEIMLLRELGLIGEFIESHALHLYLLVAPDLFGYADAIRMASKHGEVVNEGLTIKAFGNYIREVIGGREIHGINVKPGGFGRYPSIEELEKIEKNSEALIKFAKRAVGIFASQEPFGAKAEHYIATNDYLYGNKLIACDKESFDYFEHIEEKSLPYSFAKQSRYKDKIFMVGSLPRVMLKAEKLTPLAKRLFEEYKERLSKGYVSLNNLAQAIELVYGLERASEIAKELLDKGVEGENISVEPQEGEGIGYVEAPRGVLVHHYRIDEKGNIAYSNIITPTAFNHALMELSLYEEAKRHYGTLDEKTLIQKLEETVRAFDPCISCSVHLVKL</sequence>
<organism evidence="3 4">
    <name type="scientific">Palaeococcus pacificus DY20341</name>
    <dbReference type="NCBI Taxonomy" id="1343739"/>
    <lineage>
        <taxon>Archaea</taxon>
        <taxon>Methanobacteriati</taxon>
        <taxon>Methanobacteriota</taxon>
        <taxon>Thermococci</taxon>
        <taxon>Thermococcales</taxon>
        <taxon>Thermococcaceae</taxon>
        <taxon>Palaeococcus</taxon>
    </lineage>
</organism>
<dbReference type="HOGENOM" id="CLU_044556_0_0_2"/>
<evidence type="ECO:0000256" key="2">
    <source>
        <dbReference type="PIRSR" id="PIRSR601501-1"/>
    </source>
</evidence>
<dbReference type="eggNOG" id="arCOG01549">
    <property type="taxonomic scope" value="Archaea"/>
</dbReference>
<dbReference type="PANTHER" id="PTHR43600">
    <property type="entry name" value="COENZYME F420 HYDROGENASE, SUBUNIT ALPHA"/>
    <property type="match status" value="1"/>
</dbReference>
<dbReference type="InterPro" id="IPR029014">
    <property type="entry name" value="NiFe-Hase_large"/>
</dbReference>
<dbReference type="STRING" id="1343739.PAP_01490"/>
<reference evidence="3 4" key="2">
    <citation type="journal article" date="2015" name="Genome Announc.">
        <title>Complete Genome Sequence of Hyperthermophilic Piezophilic Archaeon Palaeococcus pacificus DY20341T, Isolated from Deep-Sea Hydrothermal Sediments.</title>
        <authorList>
            <person name="Zeng X."/>
            <person name="Jebbar M."/>
            <person name="Shao Z."/>
        </authorList>
    </citation>
    <scope>NUCLEOTIDE SEQUENCE [LARGE SCALE GENOMIC DNA]</scope>
    <source>
        <strain evidence="3 4">DY20341</strain>
    </source>
</reference>
<dbReference type="Proteomes" id="UP000027981">
    <property type="component" value="Chromosome"/>
</dbReference>
<keyword evidence="4" id="KW-1185">Reference proteome</keyword>
<name>A0A075LW86_9EURY</name>
<dbReference type="Pfam" id="PF00374">
    <property type="entry name" value="NiFeSe_Hases"/>
    <property type="match status" value="2"/>
</dbReference>
<keyword evidence="2" id="KW-0460">Magnesium</keyword>
<feature type="binding site" evidence="2">
    <location>
        <position position="42"/>
    </location>
    <ligand>
        <name>Mg(2+)</name>
        <dbReference type="ChEBI" id="CHEBI:18420"/>
    </ligand>
</feature>
<dbReference type="NCBIfam" id="NF040828">
    <property type="entry name" value="sulfhyd_ShyA"/>
    <property type="match status" value="1"/>
</dbReference>
<dbReference type="SUPFAM" id="SSF56762">
    <property type="entry name" value="HydB/Nqo4-like"/>
    <property type="match status" value="1"/>
</dbReference>
<dbReference type="InterPro" id="IPR001501">
    <property type="entry name" value="Ni-dep_hyd_lsu"/>
</dbReference>
<evidence type="ECO:0000313" key="4">
    <source>
        <dbReference type="Proteomes" id="UP000027981"/>
    </source>
</evidence>
<feature type="binding site" evidence="2">
    <location>
        <position position="64"/>
    </location>
    <ligand>
        <name>Fe cation</name>
        <dbReference type="ChEBI" id="CHEBI:24875"/>
    </ligand>
</feature>
<dbReference type="Gene3D" id="1.10.645.10">
    <property type="entry name" value="Cytochrome-c3 Hydrogenase, chain B"/>
    <property type="match status" value="1"/>
</dbReference>
<feature type="binding site" evidence="2">
    <location>
        <position position="361"/>
    </location>
    <ligand>
        <name>Mg(2+)</name>
        <dbReference type="ChEBI" id="CHEBI:18420"/>
    </ligand>
</feature>
<feature type="binding site" evidence="2">
    <location>
        <position position="412"/>
    </location>
    <ligand>
        <name>Mg(2+)</name>
        <dbReference type="ChEBI" id="CHEBI:18420"/>
    </ligand>
</feature>
<evidence type="ECO:0000313" key="3">
    <source>
        <dbReference type="EMBL" id="AIF68738.1"/>
    </source>
</evidence>
<dbReference type="AlphaFoldDB" id="A0A075LW86"/>
<keyword evidence="2" id="KW-0479">Metal-binding</keyword>
<comment type="cofactor">
    <cofactor evidence="2">
        <name>Ni(2+)</name>
        <dbReference type="ChEBI" id="CHEBI:49786"/>
    </cofactor>
</comment>
<accession>A0A075LW86</accession>
<proteinExistence type="predicted"/>
<reference evidence="4" key="1">
    <citation type="submission" date="2013-06" db="EMBL/GenBank/DDBJ databases">
        <title>Complete Genome Sequence of Hyperthermophilic Palaeococcus pacificus DY20341T, Isolated from a Deep-Sea Hydrothermal Sediments.</title>
        <authorList>
            <person name="Zeng X."/>
            <person name="Shao Z."/>
        </authorList>
    </citation>
    <scope>NUCLEOTIDE SEQUENCE [LARGE SCALE GENOMIC DNA]</scope>
    <source>
        <strain evidence="4">DY20341</strain>
    </source>
</reference>
<dbReference type="EMBL" id="CP006019">
    <property type="protein sequence ID" value="AIF68738.1"/>
    <property type="molecule type" value="Genomic_DNA"/>
</dbReference>
<dbReference type="GO" id="GO:0008901">
    <property type="term" value="F:ferredoxin hydrogenase activity"/>
    <property type="evidence" value="ECO:0007669"/>
    <property type="project" value="InterPro"/>
</dbReference>
<gene>
    <name evidence="3" type="ORF">PAP_01490</name>
</gene>
<comment type="cofactor">
    <cofactor evidence="2">
        <name>Fe cation</name>
        <dbReference type="ChEBI" id="CHEBI:24875"/>
    </cofactor>
</comment>
<feature type="binding site" evidence="2">
    <location>
        <position position="409"/>
    </location>
    <ligand>
        <name>Fe cation</name>
        <dbReference type="ChEBI" id="CHEBI:24875"/>
    </ligand>
</feature>
<dbReference type="PANTHER" id="PTHR43600:SF4">
    <property type="entry name" value="CYTOSOLIC NIFE-HYDROGENASE, ALPHA SUBUNIT"/>
    <property type="match status" value="1"/>
</dbReference>